<keyword evidence="1" id="KW-0812">Transmembrane</keyword>
<name>S5VDH9_STRC3</name>
<protein>
    <submittedName>
        <fullName evidence="2">Uncharacterized protein</fullName>
    </submittedName>
</protein>
<evidence type="ECO:0000256" key="1">
    <source>
        <dbReference type="SAM" id="Phobius"/>
    </source>
</evidence>
<feature type="transmembrane region" description="Helical" evidence="1">
    <location>
        <begin position="21"/>
        <end position="40"/>
    </location>
</feature>
<evidence type="ECO:0000313" key="2">
    <source>
        <dbReference type="EMBL" id="AGS68577.1"/>
    </source>
</evidence>
<keyword evidence="1" id="KW-0472">Membrane</keyword>
<keyword evidence="1" id="KW-1133">Transmembrane helix</keyword>
<accession>S5VDH9</accession>
<dbReference type="HOGENOM" id="CLU_2792015_0_0_11"/>
<organism evidence="2 3">
    <name type="scientific">Streptomyces collinus (strain DSM 40733 / Tue 365)</name>
    <dbReference type="NCBI Taxonomy" id="1214242"/>
    <lineage>
        <taxon>Bacteria</taxon>
        <taxon>Bacillati</taxon>
        <taxon>Actinomycetota</taxon>
        <taxon>Actinomycetes</taxon>
        <taxon>Kitasatosporales</taxon>
        <taxon>Streptomycetaceae</taxon>
        <taxon>Streptomyces</taxon>
    </lineage>
</organism>
<dbReference type="AlphaFoldDB" id="S5VDH9"/>
<proteinExistence type="predicted"/>
<dbReference type="STRING" id="1214242.B446_08765"/>
<sequence length="69" mass="7054">MHRPPDRTRPERDGPLLTQRAALVFLLAALAGVGAAVLAALAGNAWPVAVSLGCGAAVTGVMFFKEIIG</sequence>
<reference evidence="3" key="1">
    <citation type="submission" date="2012-10" db="EMBL/GenBank/DDBJ databases">
        <title>The complete genome sequence of Streptomyces collinus Tu 365.</title>
        <authorList>
            <person name="Ruckert C."/>
            <person name="Szczepanowski R."/>
            <person name="Goesmann A."/>
            <person name="Pross E.K."/>
            <person name="Musiol E.M."/>
            <person name="Blin K."/>
            <person name="Wohlleben W."/>
            <person name="Puhler A."/>
            <person name="Weber T."/>
            <person name="Kalinowski J."/>
        </authorList>
    </citation>
    <scope>NUCLEOTIDE SEQUENCE [LARGE SCALE GENOMIC DNA]</scope>
    <source>
        <strain evidence="3">DSM 40733 / Tue 365</strain>
    </source>
</reference>
<dbReference type="eggNOG" id="ENOG5031SQX">
    <property type="taxonomic scope" value="Bacteria"/>
</dbReference>
<reference evidence="2 3" key="2">
    <citation type="journal article" date="2013" name="J. Biotechnol.">
        <title>Complete genome sequence of the kirromycin producer Streptomyces collinus Tu 365 consisting of a linear chromosome and two linear plasmids.</title>
        <authorList>
            <person name="Ruckert C."/>
            <person name="Szczepanowski R."/>
            <person name="Albersmeier A."/>
            <person name="Goesmann A."/>
            <person name="Iftime D."/>
            <person name="Musiol E.M."/>
            <person name="Blin K."/>
            <person name="Wohlleben W."/>
            <person name="Puhler A."/>
            <person name="Kalinowski J."/>
            <person name="Weber T."/>
        </authorList>
    </citation>
    <scope>NUCLEOTIDE SEQUENCE [LARGE SCALE GENOMIC DNA]</scope>
    <source>
        <strain evidence="3">DSM 40733 / Tue 365</strain>
    </source>
</reference>
<dbReference type="EMBL" id="CP006259">
    <property type="protein sequence ID" value="AGS68577.1"/>
    <property type="molecule type" value="Genomic_DNA"/>
</dbReference>
<evidence type="ECO:0000313" key="3">
    <source>
        <dbReference type="Proteomes" id="UP000015423"/>
    </source>
</evidence>
<dbReference type="RefSeq" id="WP_020939055.1">
    <property type="nucleotide sequence ID" value="NC_021985.1"/>
</dbReference>
<dbReference type="Proteomes" id="UP000015423">
    <property type="component" value="Chromosome"/>
</dbReference>
<keyword evidence="3" id="KW-1185">Reference proteome</keyword>
<feature type="transmembrane region" description="Helical" evidence="1">
    <location>
        <begin position="46"/>
        <end position="64"/>
    </location>
</feature>
<gene>
    <name evidence="2" type="ORF">B446_08765</name>
</gene>
<dbReference type="PATRIC" id="fig|1214242.5.peg.1809"/>
<dbReference type="KEGG" id="sci:B446_08765"/>